<dbReference type="Pfam" id="PF02195">
    <property type="entry name" value="ParB_N"/>
    <property type="match status" value="1"/>
</dbReference>
<proteinExistence type="predicted"/>
<protein>
    <submittedName>
        <fullName evidence="2">ParB-like nuclease family protein</fullName>
    </submittedName>
</protein>
<evidence type="ECO:0000313" key="3">
    <source>
        <dbReference type="Proteomes" id="UP000295773"/>
    </source>
</evidence>
<dbReference type="InterPro" id="IPR025530">
    <property type="entry name" value="DUF4417"/>
</dbReference>
<organism evidence="2 3">
    <name type="scientific">Longicatena caecimuris</name>
    <dbReference type="NCBI Taxonomy" id="1796635"/>
    <lineage>
        <taxon>Bacteria</taxon>
        <taxon>Bacillati</taxon>
        <taxon>Bacillota</taxon>
        <taxon>Erysipelotrichia</taxon>
        <taxon>Erysipelotrichales</taxon>
        <taxon>Erysipelotrichaceae</taxon>
        <taxon>Longicatena</taxon>
    </lineage>
</organism>
<keyword evidence="3" id="KW-1185">Reference proteome</keyword>
<evidence type="ECO:0000259" key="1">
    <source>
        <dbReference type="SMART" id="SM00470"/>
    </source>
</evidence>
<dbReference type="EMBL" id="SMBP01000009">
    <property type="protein sequence ID" value="TCU60004.1"/>
    <property type="molecule type" value="Genomic_DNA"/>
</dbReference>
<reference evidence="2 3" key="1">
    <citation type="submission" date="2019-03" db="EMBL/GenBank/DDBJ databases">
        <title>Genomic Encyclopedia of Type Strains, Phase IV (KMG-IV): sequencing the most valuable type-strain genomes for metagenomic binning, comparative biology and taxonomic classification.</title>
        <authorList>
            <person name="Goeker M."/>
        </authorList>
    </citation>
    <scope>NUCLEOTIDE SEQUENCE [LARGE SCALE GENOMIC DNA]</scope>
    <source>
        <strain evidence="2 3">DSM 29481</strain>
    </source>
</reference>
<dbReference type="Pfam" id="PF14386">
    <property type="entry name" value="DUF4417"/>
    <property type="match status" value="1"/>
</dbReference>
<sequence length="346" mass="40284">MEIEYIPLEFLKPYDKNAKIHTSKQIQEIANSIESFGFNDPIGIWHDTIVEGHGRYEAAKLIGMKEVPCIKLDQLTDEQRKAYTLVHNQTTLSSGFDCDILNDELISIQNIDMSDFGFDLSFLEEDEEQENKENERERTNKAYNLELFDENDAAGFFQMPIIKNDNVIPDDLLGMNYMLSSDNKEVGIHMYVDDYQFERLWNDPDKYLDVMREYQCVFSPDFSLYMDMPMAMKIWNVYRSRMLGNYWQRNGIKVIPTVSWAEEETFSFAFDGIPEESIVTVSTIGVKQNPYALSVWKAGMDAMIEHIKPSVILVYGGKLDYDYGDIKVRYYDNKVTERMKATKEVT</sequence>
<dbReference type="AlphaFoldDB" id="A0A4R3TFN4"/>
<accession>A0A4R3TFN4</accession>
<dbReference type="CDD" id="cd16403">
    <property type="entry name" value="ParB_N_like_MT"/>
    <property type="match status" value="1"/>
</dbReference>
<gene>
    <name evidence="2" type="ORF">EDD61_10941</name>
</gene>
<feature type="domain" description="ParB-like N-terminal" evidence="1">
    <location>
        <begin position="4"/>
        <end position="89"/>
    </location>
</feature>
<name>A0A4R3TFN4_9FIRM</name>
<comment type="caution">
    <text evidence="2">The sequence shown here is derived from an EMBL/GenBank/DDBJ whole genome shotgun (WGS) entry which is preliminary data.</text>
</comment>
<dbReference type="Proteomes" id="UP000295773">
    <property type="component" value="Unassembled WGS sequence"/>
</dbReference>
<dbReference type="InterPro" id="IPR003115">
    <property type="entry name" value="ParB_N"/>
</dbReference>
<dbReference type="Gene3D" id="3.90.1530.10">
    <property type="entry name" value="Conserved hypothetical protein from pyrococcus furiosus pfu- 392566-001, ParB domain"/>
    <property type="match status" value="1"/>
</dbReference>
<evidence type="ECO:0000313" key="2">
    <source>
        <dbReference type="EMBL" id="TCU60004.1"/>
    </source>
</evidence>
<dbReference type="InterPro" id="IPR036086">
    <property type="entry name" value="ParB/Sulfiredoxin_sf"/>
</dbReference>
<dbReference type="RefSeq" id="WP_165877198.1">
    <property type="nucleotide sequence ID" value="NZ_JAOBSS010000009.1"/>
</dbReference>
<dbReference type="SUPFAM" id="SSF110849">
    <property type="entry name" value="ParB/Sulfiredoxin"/>
    <property type="match status" value="1"/>
</dbReference>
<dbReference type="SMART" id="SM00470">
    <property type="entry name" value="ParB"/>
    <property type="match status" value="1"/>
</dbReference>